<keyword evidence="2" id="KW-0964">Secreted</keyword>
<dbReference type="GeneTree" id="ENSGT00730000111217"/>
<dbReference type="KEGG" id="pcoq:105821232"/>
<evidence type="ECO:0000313" key="12">
    <source>
        <dbReference type="Proteomes" id="UP000233160"/>
    </source>
</evidence>
<dbReference type="FunFam" id="4.10.75.10:FF:000001">
    <property type="entry name" value="Anosmin 1"/>
    <property type="match status" value="1"/>
</dbReference>
<dbReference type="InterPro" id="IPR050514">
    <property type="entry name" value="WAP_four-disulfide_core"/>
</dbReference>
<dbReference type="InterPro" id="IPR008197">
    <property type="entry name" value="WAP_dom"/>
</dbReference>
<dbReference type="GO" id="GO:0019899">
    <property type="term" value="F:enzyme binding"/>
    <property type="evidence" value="ECO:0007669"/>
    <property type="project" value="Ensembl"/>
</dbReference>
<dbReference type="GO" id="GO:0019731">
    <property type="term" value="P:antibacterial humoral response"/>
    <property type="evidence" value="ECO:0007669"/>
    <property type="project" value="Ensembl"/>
</dbReference>
<organism evidence="11 12">
    <name type="scientific">Propithecus coquereli</name>
    <name type="common">Coquerel's sifaka</name>
    <name type="synonym">Propithecus verreauxi coquereli</name>
    <dbReference type="NCBI Taxonomy" id="379532"/>
    <lineage>
        <taxon>Eukaryota</taxon>
        <taxon>Metazoa</taxon>
        <taxon>Chordata</taxon>
        <taxon>Craniata</taxon>
        <taxon>Vertebrata</taxon>
        <taxon>Euteleostomi</taxon>
        <taxon>Mammalia</taxon>
        <taxon>Eutheria</taxon>
        <taxon>Euarchontoglires</taxon>
        <taxon>Primates</taxon>
        <taxon>Strepsirrhini</taxon>
        <taxon>Lemuriformes</taxon>
        <taxon>Indriidae</taxon>
        <taxon>Propithecus</taxon>
    </lineage>
</organism>
<keyword evidence="6" id="KW-0722">Serine protease inhibitor</keyword>
<evidence type="ECO:0000256" key="2">
    <source>
        <dbReference type="ARBA" id="ARBA00022525"/>
    </source>
</evidence>
<dbReference type="PANTHER" id="PTHR19441:SF44">
    <property type="entry name" value="ANTILEUKOPROTEINASE"/>
    <property type="match status" value="1"/>
</dbReference>
<evidence type="ECO:0000256" key="5">
    <source>
        <dbReference type="ARBA" id="ARBA00022729"/>
    </source>
</evidence>
<dbReference type="RefSeq" id="XP_012513354.1">
    <property type="nucleotide sequence ID" value="XM_012657900.1"/>
</dbReference>
<name>A0A2K6FUR5_PROCO</name>
<dbReference type="CTD" id="6590"/>
<reference evidence="11" key="1">
    <citation type="submission" date="2025-08" db="UniProtKB">
        <authorList>
            <consortium name="Ensembl"/>
        </authorList>
    </citation>
    <scope>IDENTIFICATION</scope>
</reference>
<dbReference type="GO" id="GO:0045071">
    <property type="term" value="P:negative regulation of viral genome replication"/>
    <property type="evidence" value="ECO:0007669"/>
    <property type="project" value="Ensembl"/>
</dbReference>
<accession>A0A2K6FUR5</accession>
<reference evidence="11" key="2">
    <citation type="submission" date="2025-09" db="UniProtKB">
        <authorList>
            <consortium name="Ensembl"/>
        </authorList>
    </citation>
    <scope>IDENTIFICATION</scope>
</reference>
<dbReference type="GO" id="GO:0005794">
    <property type="term" value="C:Golgi apparatus"/>
    <property type="evidence" value="ECO:0007669"/>
    <property type="project" value="Ensembl"/>
</dbReference>
<dbReference type="OrthoDB" id="4473401at2759"/>
<dbReference type="GO" id="GO:0045087">
    <property type="term" value="P:innate immune response"/>
    <property type="evidence" value="ECO:0007669"/>
    <property type="project" value="Ensembl"/>
</dbReference>
<dbReference type="Gene3D" id="4.10.75.10">
    <property type="entry name" value="Elafin-like"/>
    <property type="match status" value="2"/>
</dbReference>
<evidence type="ECO:0000256" key="6">
    <source>
        <dbReference type="ARBA" id="ARBA00022900"/>
    </source>
</evidence>
<keyword evidence="12" id="KW-1185">Reference proteome</keyword>
<dbReference type="Pfam" id="PF00095">
    <property type="entry name" value="WAP"/>
    <property type="match status" value="2"/>
</dbReference>
<dbReference type="SMART" id="SM00217">
    <property type="entry name" value="WAP"/>
    <property type="match status" value="2"/>
</dbReference>
<feature type="signal peptide" evidence="9">
    <location>
        <begin position="1"/>
        <end position="24"/>
    </location>
</feature>
<dbReference type="PANTHER" id="PTHR19441">
    <property type="entry name" value="WHEY ACDIC PROTEIN WAP"/>
    <property type="match status" value="1"/>
</dbReference>
<dbReference type="Proteomes" id="UP000233160">
    <property type="component" value="Unassembled WGS sequence"/>
</dbReference>
<protein>
    <submittedName>
        <fullName evidence="11">Secretory leukocyte peptidase inhibitor</fullName>
    </submittedName>
</protein>
<keyword evidence="7" id="KW-0044">Antibiotic</keyword>
<sequence length="132" mass="14370">MKSSGLFRLVVLLALGTLAPWAVEDSPSGVKAGVCPIRVPAPCFKQEKPECPSDWTCPGLKKCCSYPYGIKCQHPHKISNSVKEKPGKCPMVDGHCLMLNPYNFCENDGQCQDKFKCCVGVCGKICSYPAKV</sequence>
<dbReference type="GO" id="GO:0003729">
    <property type="term" value="F:mRNA binding"/>
    <property type="evidence" value="ECO:0007669"/>
    <property type="project" value="Ensembl"/>
</dbReference>
<keyword evidence="5 9" id="KW-0732">Signal</keyword>
<dbReference type="GeneID" id="105821232"/>
<evidence type="ECO:0000259" key="10">
    <source>
        <dbReference type="PROSITE" id="PS51390"/>
    </source>
</evidence>
<proteinExistence type="predicted"/>
<dbReference type="SUPFAM" id="SSF57256">
    <property type="entry name" value="Elafin-like"/>
    <property type="match status" value="2"/>
</dbReference>
<dbReference type="OMA" id="NLKCCKG"/>
<dbReference type="GO" id="GO:0003677">
    <property type="term" value="F:DNA binding"/>
    <property type="evidence" value="ECO:0007669"/>
    <property type="project" value="Ensembl"/>
</dbReference>
<dbReference type="GO" id="GO:0051851">
    <property type="term" value="P:host-mediated perturbation of symbiont process"/>
    <property type="evidence" value="ECO:0007669"/>
    <property type="project" value="Ensembl"/>
</dbReference>
<feature type="domain" description="WAP" evidence="10">
    <location>
        <begin position="28"/>
        <end position="76"/>
    </location>
</feature>
<evidence type="ECO:0000256" key="7">
    <source>
        <dbReference type="ARBA" id="ARBA00023022"/>
    </source>
</evidence>
<feature type="chain" id="PRO_5014364128" evidence="9">
    <location>
        <begin position="25"/>
        <end position="132"/>
    </location>
</feature>
<evidence type="ECO:0000313" key="11">
    <source>
        <dbReference type="Ensembl" id="ENSPCOP00000017721.1"/>
    </source>
</evidence>
<keyword evidence="4" id="KW-0646">Protease inhibitor</keyword>
<evidence type="ECO:0000256" key="9">
    <source>
        <dbReference type="SAM" id="SignalP"/>
    </source>
</evidence>
<dbReference type="STRING" id="379532.ENSPCOP00000017721"/>
<keyword evidence="8" id="KW-1015">Disulfide bond</keyword>
<evidence type="ECO:0000256" key="8">
    <source>
        <dbReference type="ARBA" id="ARBA00023157"/>
    </source>
</evidence>
<comment type="subcellular location">
    <subcellularLocation>
        <location evidence="1">Secreted</location>
    </subcellularLocation>
</comment>
<evidence type="ECO:0000256" key="1">
    <source>
        <dbReference type="ARBA" id="ARBA00004613"/>
    </source>
</evidence>
<dbReference type="PROSITE" id="PS51390">
    <property type="entry name" value="WAP"/>
    <property type="match status" value="2"/>
</dbReference>
<evidence type="ECO:0000256" key="3">
    <source>
        <dbReference type="ARBA" id="ARBA00022529"/>
    </source>
</evidence>
<dbReference type="GO" id="GO:0004867">
    <property type="term" value="F:serine-type endopeptidase inhibitor activity"/>
    <property type="evidence" value="ECO:0007669"/>
    <property type="project" value="UniProtKB-KW"/>
</dbReference>
<dbReference type="GO" id="GO:0005615">
    <property type="term" value="C:extracellular space"/>
    <property type="evidence" value="ECO:0007669"/>
    <property type="project" value="Ensembl"/>
</dbReference>
<dbReference type="AlphaFoldDB" id="A0A2K6FUR5"/>
<gene>
    <name evidence="11" type="primary">SLPI</name>
</gene>
<evidence type="ECO:0000256" key="4">
    <source>
        <dbReference type="ARBA" id="ARBA00022690"/>
    </source>
</evidence>
<keyword evidence="3" id="KW-0929">Antimicrobial</keyword>
<dbReference type="PRINTS" id="PR00003">
    <property type="entry name" value="4DISULPHCORE"/>
</dbReference>
<dbReference type="GO" id="GO:0032496">
    <property type="term" value="P:response to lipopolysaccharide"/>
    <property type="evidence" value="ECO:0007669"/>
    <property type="project" value="Ensembl"/>
</dbReference>
<feature type="domain" description="WAP" evidence="10">
    <location>
        <begin position="82"/>
        <end position="130"/>
    </location>
</feature>
<dbReference type="Ensembl" id="ENSPCOT00000028358.1">
    <property type="protein sequence ID" value="ENSPCOP00000017721.1"/>
    <property type="gene ID" value="ENSPCOG00000020689.1"/>
</dbReference>
<dbReference type="InterPro" id="IPR036645">
    <property type="entry name" value="Elafin-like_sf"/>
</dbReference>